<keyword evidence="2" id="KW-0934">Plastid</keyword>
<evidence type="ECO:0000256" key="1">
    <source>
        <dbReference type="SAM" id="MobiDB-lite"/>
    </source>
</evidence>
<proteinExistence type="predicted"/>
<reference evidence="2" key="1">
    <citation type="journal article" date="2014" name="Proc. Natl. Acad. Sci. U.S.A.">
        <title>The dynamic history of plastid genomes in the Campanulaceae sensu lato is unique among angiosperms.</title>
        <authorList>
            <person name="Knox E.B."/>
        </authorList>
    </citation>
    <scope>NUCLEOTIDE SEQUENCE</scope>
</reference>
<dbReference type="EMBL" id="KY354219">
    <property type="protein sequence ID" value="APQ39255.1"/>
    <property type="molecule type" value="Genomic_DNA"/>
</dbReference>
<accession>A0A1L6BTC7</accession>
<organism evidence="2">
    <name type="scientific">Lobelia inflata</name>
    <dbReference type="NCBI Taxonomy" id="308559"/>
    <lineage>
        <taxon>Eukaryota</taxon>
        <taxon>Viridiplantae</taxon>
        <taxon>Streptophyta</taxon>
        <taxon>Embryophyta</taxon>
        <taxon>Tracheophyta</taxon>
        <taxon>Spermatophyta</taxon>
        <taxon>Magnoliopsida</taxon>
        <taxon>eudicotyledons</taxon>
        <taxon>Gunneridae</taxon>
        <taxon>Pentapetalae</taxon>
        <taxon>asterids</taxon>
        <taxon>campanulids</taxon>
        <taxon>Asterales</taxon>
        <taxon>Campanulaceae</taxon>
        <taxon>Lobelia</taxon>
    </lineage>
</organism>
<reference evidence="2" key="2">
    <citation type="journal article" date="2017" name="Am. J. Bot.">
        <title>The East Asian origin of the giant lobelias.</title>
        <authorList>
            <person name="Knox E.B."/>
            <person name="Li C."/>
        </authorList>
    </citation>
    <scope>NUCLEOTIDE SEQUENCE</scope>
</reference>
<geneLocation type="plastid" evidence="2"/>
<gene>
    <name evidence="2" type="primary">ORF251</name>
    <name evidence="2" type="ORF">Lo_inf1Pt0115</name>
</gene>
<sequence length="251" mass="28343">MRLDFNNRNYLFDLFGHFAKRTVSATNWKHACSSCGNDRAEQNEEFKPNLEQCLSPNGPPKCPKIVRQKKKKNPEINGKRFPAFERDSLVFRDSARKETHPPLGNGYGSSPCNDQYKETHPPLGNGYGSSPCNDQYMDTYCKREGVEWDECYAGHAAGAGSKDSSNQYMAYCKRERVDWDEFYAGHAAGAKWISAQLQIGMLESVTKIESKLGQAAQKPMTQLNVWFIGFLHGALKELKTHKPTSPRIPNV</sequence>
<dbReference type="GeneID" id="30860165"/>
<dbReference type="RefSeq" id="YP_009339772.1">
    <property type="nucleotide sequence ID" value="NC_033368.1"/>
</dbReference>
<evidence type="ECO:0000313" key="2">
    <source>
        <dbReference type="EMBL" id="APQ39255.1"/>
    </source>
</evidence>
<name>A0A1L6BTC7_9ASTR</name>
<protein>
    <submittedName>
        <fullName evidence="2">Uncharacterized protein</fullName>
    </submittedName>
</protein>
<feature type="region of interest" description="Disordered" evidence="1">
    <location>
        <begin position="96"/>
        <end position="120"/>
    </location>
</feature>
<dbReference type="AlphaFoldDB" id="A0A1L6BTC7"/>